<comment type="caution">
    <text evidence="2">The sequence shown here is derived from an EMBL/GenBank/DDBJ whole genome shotgun (WGS) entry which is preliminary data.</text>
</comment>
<dbReference type="Gene3D" id="3.40.50.720">
    <property type="entry name" value="NAD(P)-binding Rossmann-like Domain"/>
    <property type="match status" value="1"/>
</dbReference>
<dbReference type="PANTHER" id="PTHR43162:SF1">
    <property type="entry name" value="PRESTALK A DIFFERENTIATION PROTEIN A"/>
    <property type="match status" value="1"/>
</dbReference>
<dbReference type="RefSeq" id="WP_208177929.1">
    <property type="nucleotide sequence ID" value="NZ_JAGETZ010000015.1"/>
</dbReference>
<dbReference type="EMBL" id="JAGETZ010000015">
    <property type="protein sequence ID" value="MBO2012162.1"/>
    <property type="molecule type" value="Genomic_DNA"/>
</dbReference>
<proteinExistence type="predicted"/>
<dbReference type="InterPro" id="IPR016040">
    <property type="entry name" value="NAD(P)-bd_dom"/>
</dbReference>
<evidence type="ECO:0000313" key="2">
    <source>
        <dbReference type="EMBL" id="MBO2012162.1"/>
    </source>
</evidence>
<sequence length="301" mass="32591">MNITLTGSLGNISRRLAELLLAQGHTVTVVSHNPAKVSAIELLGAKAAIGSVEDYDFVRHTFQGADAVYTMVPPDFSVPDYQVFTRTVRHNYAQAIRQTGVPLVVNLSSIGSALAGTEFLPAYENLEEELDRLPGLNVLHLRPAGFYSNFYGSLNLIRQQGILGNNFDGTVPMLLTDPQDIADAAAQALHAQRIQGSQVLYVVSDVKTGNEVAQLLGTAIGRPDLQWVAFSDEQLLHTLVHQAGFSKDAAQHYIVDMGVAIREGVLTKHYAQNTQPVVGKRDFAAFAQVFAGIYAYAGAKK</sequence>
<name>A0ABS3QLM9_9BACT</name>
<organism evidence="2 3">
    <name type="scientific">Hymenobacter negativus</name>
    <dbReference type="NCBI Taxonomy" id="2795026"/>
    <lineage>
        <taxon>Bacteria</taxon>
        <taxon>Pseudomonadati</taxon>
        <taxon>Bacteroidota</taxon>
        <taxon>Cytophagia</taxon>
        <taxon>Cytophagales</taxon>
        <taxon>Hymenobacteraceae</taxon>
        <taxon>Hymenobacter</taxon>
    </lineage>
</organism>
<dbReference type="InterPro" id="IPR051604">
    <property type="entry name" value="Ergot_Alk_Oxidoreductase"/>
</dbReference>
<dbReference type="Pfam" id="PF13460">
    <property type="entry name" value="NAD_binding_10"/>
    <property type="match status" value="1"/>
</dbReference>
<gene>
    <name evidence="2" type="ORF">J4E00_24060</name>
</gene>
<feature type="domain" description="NAD(P)-binding" evidence="1">
    <location>
        <begin position="7"/>
        <end position="157"/>
    </location>
</feature>
<protein>
    <submittedName>
        <fullName evidence="2">NAD(P)H-binding protein</fullName>
    </submittedName>
</protein>
<evidence type="ECO:0000313" key="3">
    <source>
        <dbReference type="Proteomes" id="UP000664369"/>
    </source>
</evidence>
<keyword evidence="3" id="KW-1185">Reference proteome</keyword>
<evidence type="ECO:0000259" key="1">
    <source>
        <dbReference type="Pfam" id="PF13460"/>
    </source>
</evidence>
<dbReference type="Proteomes" id="UP000664369">
    <property type="component" value="Unassembled WGS sequence"/>
</dbReference>
<accession>A0ABS3QLM9</accession>
<dbReference type="Gene3D" id="3.90.25.10">
    <property type="entry name" value="UDP-galactose 4-epimerase, domain 1"/>
    <property type="match status" value="1"/>
</dbReference>
<reference evidence="2 3" key="1">
    <citation type="submission" date="2021-03" db="EMBL/GenBank/DDBJ databases">
        <authorList>
            <person name="Kim M.K."/>
        </authorList>
    </citation>
    <scope>NUCLEOTIDE SEQUENCE [LARGE SCALE GENOMIC DNA]</scope>
    <source>
        <strain evidence="2 3">BT442</strain>
    </source>
</reference>
<dbReference type="PANTHER" id="PTHR43162">
    <property type="match status" value="1"/>
</dbReference>
<dbReference type="SUPFAM" id="SSF51735">
    <property type="entry name" value="NAD(P)-binding Rossmann-fold domains"/>
    <property type="match status" value="1"/>
</dbReference>
<dbReference type="InterPro" id="IPR036291">
    <property type="entry name" value="NAD(P)-bd_dom_sf"/>
</dbReference>